<dbReference type="InterPro" id="IPR036291">
    <property type="entry name" value="NAD(P)-bd_dom_sf"/>
</dbReference>
<dbReference type="OrthoDB" id="3206777at2"/>
<dbReference type="Pfam" id="PF00106">
    <property type="entry name" value="adh_short"/>
    <property type="match status" value="1"/>
</dbReference>
<dbReference type="Gene3D" id="3.40.50.720">
    <property type="entry name" value="NAD(P)-binding Rossmann-like Domain"/>
    <property type="match status" value="1"/>
</dbReference>
<dbReference type="NCBIfam" id="TIGR03971">
    <property type="entry name" value="SDR_subfam_1"/>
    <property type="match status" value="1"/>
</dbReference>
<evidence type="ECO:0000256" key="2">
    <source>
        <dbReference type="ARBA" id="ARBA00023002"/>
    </source>
</evidence>
<dbReference type="Proteomes" id="UP000320011">
    <property type="component" value="Unassembled WGS sequence"/>
</dbReference>
<protein>
    <submittedName>
        <fullName evidence="5">NAD(P)-dependent oxidoreductase</fullName>
    </submittedName>
</protein>
<gene>
    <name evidence="5" type="ORF">FNH05_06190</name>
</gene>
<reference evidence="5 6" key="1">
    <citation type="submission" date="2019-07" db="EMBL/GenBank/DDBJ databases">
        <authorList>
            <person name="Duangmal K."/>
            <person name="Teo W.F.A."/>
        </authorList>
    </citation>
    <scope>NUCLEOTIDE SEQUENCE [LARGE SCALE GENOMIC DNA]</scope>
    <source>
        <strain evidence="5 6">TBRC 6029</strain>
    </source>
</reference>
<evidence type="ECO:0000313" key="5">
    <source>
        <dbReference type="EMBL" id="TVT58888.1"/>
    </source>
</evidence>
<evidence type="ECO:0000256" key="4">
    <source>
        <dbReference type="RuleBase" id="RU000363"/>
    </source>
</evidence>
<dbReference type="PANTHER" id="PTHR24321:SF8">
    <property type="entry name" value="ESTRADIOL 17-BETA-DEHYDROGENASE 8-RELATED"/>
    <property type="match status" value="1"/>
</dbReference>
<reference evidence="5 6" key="2">
    <citation type="submission" date="2019-08" db="EMBL/GenBank/DDBJ databases">
        <title>Amycolatopsis acidicola sp. nov., isolated from peat swamp forest soil.</title>
        <authorList>
            <person name="Srisuk N."/>
        </authorList>
    </citation>
    <scope>NUCLEOTIDE SEQUENCE [LARGE SCALE GENOMIC DNA]</scope>
    <source>
        <strain evidence="5 6">TBRC 6029</strain>
    </source>
</reference>
<dbReference type="AlphaFoldDB" id="A0A558DD22"/>
<dbReference type="InterPro" id="IPR020904">
    <property type="entry name" value="Sc_DH/Rdtase_CS"/>
</dbReference>
<keyword evidence="3" id="KW-0520">NAD</keyword>
<dbReference type="RefSeq" id="WP_144586304.1">
    <property type="nucleotide sequence ID" value="NZ_VJWX01000035.1"/>
</dbReference>
<dbReference type="CDD" id="cd05233">
    <property type="entry name" value="SDR_c"/>
    <property type="match status" value="1"/>
</dbReference>
<dbReference type="EMBL" id="VJWX01000035">
    <property type="protein sequence ID" value="TVT58888.1"/>
    <property type="molecule type" value="Genomic_DNA"/>
</dbReference>
<dbReference type="PRINTS" id="PR00080">
    <property type="entry name" value="SDRFAMILY"/>
</dbReference>
<evidence type="ECO:0000313" key="6">
    <source>
        <dbReference type="Proteomes" id="UP000320011"/>
    </source>
</evidence>
<dbReference type="InterPro" id="IPR023985">
    <property type="entry name" value="SDR_subfam_1"/>
</dbReference>
<name>A0A558DD22_9PSEU</name>
<dbReference type="InterPro" id="IPR002347">
    <property type="entry name" value="SDR_fam"/>
</dbReference>
<evidence type="ECO:0000256" key="3">
    <source>
        <dbReference type="ARBA" id="ARBA00023027"/>
    </source>
</evidence>
<dbReference type="PROSITE" id="PS00061">
    <property type="entry name" value="ADH_SHORT"/>
    <property type="match status" value="1"/>
</dbReference>
<evidence type="ECO:0000256" key="1">
    <source>
        <dbReference type="ARBA" id="ARBA00006484"/>
    </source>
</evidence>
<organism evidence="5 6">
    <name type="scientific">Amycolatopsis rhizosphaerae</name>
    <dbReference type="NCBI Taxonomy" id="2053003"/>
    <lineage>
        <taxon>Bacteria</taxon>
        <taxon>Bacillati</taxon>
        <taxon>Actinomycetota</taxon>
        <taxon>Actinomycetes</taxon>
        <taxon>Pseudonocardiales</taxon>
        <taxon>Pseudonocardiaceae</taxon>
        <taxon>Amycolatopsis</taxon>
    </lineage>
</organism>
<keyword evidence="2" id="KW-0560">Oxidoreductase</keyword>
<proteinExistence type="inferred from homology"/>
<dbReference type="PRINTS" id="PR00081">
    <property type="entry name" value="GDHRDH"/>
</dbReference>
<keyword evidence="6" id="KW-1185">Reference proteome</keyword>
<comment type="caution">
    <text evidence="5">The sequence shown here is derived from an EMBL/GenBank/DDBJ whole genome shotgun (WGS) entry which is preliminary data.</text>
</comment>
<dbReference type="FunFam" id="3.40.50.720:FF:000084">
    <property type="entry name" value="Short-chain dehydrogenase reductase"/>
    <property type="match status" value="1"/>
</dbReference>
<dbReference type="GO" id="GO:0016491">
    <property type="term" value="F:oxidoreductase activity"/>
    <property type="evidence" value="ECO:0007669"/>
    <property type="project" value="UniProtKB-KW"/>
</dbReference>
<accession>A0A558DD22</accession>
<dbReference type="PANTHER" id="PTHR24321">
    <property type="entry name" value="DEHYDROGENASES, SHORT CHAIN"/>
    <property type="match status" value="1"/>
</dbReference>
<dbReference type="SUPFAM" id="SSF51735">
    <property type="entry name" value="NAD(P)-binding Rossmann-fold domains"/>
    <property type="match status" value="1"/>
</dbReference>
<dbReference type="NCBIfam" id="NF009467">
    <property type="entry name" value="PRK12826.1-3"/>
    <property type="match status" value="1"/>
</dbReference>
<comment type="similarity">
    <text evidence="1 4">Belongs to the short-chain dehydrogenases/reductases (SDR) family.</text>
</comment>
<sequence length="283" mass="29702">MGRVEGKVAFVTGAARGQGRAHAVRLAEEGADIIALDLCADVATAAHGGATKEDLDETVRQVEALGRRIVARVGDVRDSDALEATVADGVAELGRLDIICANAGIAGFGPALELSPQTWQDMIDINLTGVWRTVRAAAPAVVAGGRGGSIVLTSSIAGMIGFPNVAHYAAAKHGLVGLMRVLAMELAPERIRVNTVHPTNVDTDMIQNEYMWSFFTGGQPGATQADAAVPMQMMHALPVPWVESIDIANAVLWLASDEARYVTGVVLPVDAGCTHPFKAPHKQ</sequence>